<proteinExistence type="predicted"/>
<gene>
    <name evidence="1" type="ORF">MC3_02980</name>
</gene>
<evidence type="ECO:0000313" key="1">
    <source>
        <dbReference type="EMBL" id="AFD19545.1"/>
    </source>
</evidence>
<protein>
    <submittedName>
        <fullName evidence="1">Uncharacterized protein</fullName>
    </submittedName>
</protein>
<dbReference type="AlphaFoldDB" id="H8LMI3"/>
<dbReference type="KEGG" id="rsw:MC3_02980"/>
<evidence type="ECO:0000313" key="2">
    <source>
        <dbReference type="Proteomes" id="UP000007592"/>
    </source>
</evidence>
<sequence>MGLVAWISFPDVIPARLDRGIQLKILELLVFFIVFMDPVVKPRDDTGDFTGLRNNIELRMTSYAFFESCNNAYVAHEDYRYQRKQAFAGMDIRINVVSSYYNILIKLSRHIAIIDIR</sequence>
<dbReference type="Proteomes" id="UP000007592">
    <property type="component" value="Chromosome"/>
</dbReference>
<accession>H8LMI3</accession>
<name>H8LMI3_RICSL</name>
<reference evidence="1 2" key="1">
    <citation type="submission" date="2012-03" db="EMBL/GenBank/DDBJ databases">
        <authorList>
            <person name="Johnson S.L."/>
            <person name="Munk A.C."/>
            <person name="Han S."/>
            <person name="Bruce D.C."/>
            <person name="Dasch G.A."/>
        </authorList>
    </citation>
    <scope>NUCLEOTIDE SEQUENCE [LARGE SCALE GENOMIC DNA]</scope>
    <source>
        <strain evidence="2">D-CWPP (RSB)</strain>
    </source>
</reference>
<dbReference type="HOGENOM" id="CLU_2143939_0_0_5"/>
<organism evidence="1 2">
    <name type="scientific">Rickettsia slovaca str. D-CWPP</name>
    <dbReference type="NCBI Taxonomy" id="1105109"/>
    <lineage>
        <taxon>Bacteria</taxon>
        <taxon>Pseudomonadati</taxon>
        <taxon>Pseudomonadota</taxon>
        <taxon>Alphaproteobacteria</taxon>
        <taxon>Rickettsiales</taxon>
        <taxon>Rickettsiaceae</taxon>
        <taxon>Rickettsieae</taxon>
        <taxon>Rickettsia</taxon>
        <taxon>spotted fever group</taxon>
    </lineage>
</organism>
<dbReference type="EMBL" id="CP003375">
    <property type="protein sequence ID" value="AFD19545.1"/>
    <property type="molecule type" value="Genomic_DNA"/>
</dbReference>